<evidence type="ECO:0000313" key="3">
    <source>
        <dbReference type="Proteomes" id="UP001285441"/>
    </source>
</evidence>
<proteinExistence type="predicted"/>
<comment type="caution">
    <text evidence="2">The sequence shown here is derived from an EMBL/GenBank/DDBJ whole genome shotgun (WGS) entry which is preliminary data.</text>
</comment>
<organism evidence="2 3">
    <name type="scientific">Podospora didyma</name>
    <dbReference type="NCBI Taxonomy" id="330526"/>
    <lineage>
        <taxon>Eukaryota</taxon>
        <taxon>Fungi</taxon>
        <taxon>Dikarya</taxon>
        <taxon>Ascomycota</taxon>
        <taxon>Pezizomycotina</taxon>
        <taxon>Sordariomycetes</taxon>
        <taxon>Sordariomycetidae</taxon>
        <taxon>Sordariales</taxon>
        <taxon>Podosporaceae</taxon>
        <taxon>Podospora</taxon>
    </lineage>
</organism>
<protein>
    <submittedName>
        <fullName evidence="2">Uncharacterized protein</fullName>
    </submittedName>
</protein>
<sequence length="165" mass="16612">MSTHQAPSTGQKTNKSTFSSEGAGAVPNKSLAAESIRAGGEFASNRGAVPGSGPAKDNRASAPGSANTNTNPTLENQQSYGGAAPSYVLSQQLNTGGTPHGKNLTEGGFAGSGTSGGRLPEPGSKDDPARAVVSAFAEGQHGRTRQAGLEKDQGEFEALQRDAEA</sequence>
<gene>
    <name evidence="2" type="ORF">B0H63DRAFT_61536</name>
</gene>
<feature type="region of interest" description="Disordered" evidence="1">
    <location>
        <begin position="1"/>
        <end position="165"/>
    </location>
</feature>
<feature type="compositionally biased region" description="Polar residues" evidence="1">
    <location>
        <begin position="88"/>
        <end position="97"/>
    </location>
</feature>
<evidence type="ECO:0000313" key="2">
    <source>
        <dbReference type="EMBL" id="KAK3394890.1"/>
    </source>
</evidence>
<feature type="compositionally biased region" description="Basic and acidic residues" evidence="1">
    <location>
        <begin position="148"/>
        <end position="165"/>
    </location>
</feature>
<keyword evidence="3" id="KW-1185">Reference proteome</keyword>
<feature type="compositionally biased region" description="Polar residues" evidence="1">
    <location>
        <begin position="64"/>
        <end position="80"/>
    </location>
</feature>
<reference evidence="2" key="1">
    <citation type="journal article" date="2023" name="Mol. Phylogenet. Evol.">
        <title>Genome-scale phylogeny and comparative genomics of the fungal order Sordariales.</title>
        <authorList>
            <person name="Hensen N."/>
            <person name="Bonometti L."/>
            <person name="Westerberg I."/>
            <person name="Brannstrom I.O."/>
            <person name="Guillou S."/>
            <person name="Cros-Aarteil S."/>
            <person name="Calhoun S."/>
            <person name="Haridas S."/>
            <person name="Kuo A."/>
            <person name="Mondo S."/>
            <person name="Pangilinan J."/>
            <person name="Riley R."/>
            <person name="LaButti K."/>
            <person name="Andreopoulos B."/>
            <person name="Lipzen A."/>
            <person name="Chen C."/>
            <person name="Yan M."/>
            <person name="Daum C."/>
            <person name="Ng V."/>
            <person name="Clum A."/>
            <person name="Steindorff A."/>
            <person name="Ohm R.A."/>
            <person name="Martin F."/>
            <person name="Silar P."/>
            <person name="Natvig D.O."/>
            <person name="Lalanne C."/>
            <person name="Gautier V."/>
            <person name="Ament-Velasquez S.L."/>
            <person name="Kruys A."/>
            <person name="Hutchinson M.I."/>
            <person name="Powell A.J."/>
            <person name="Barry K."/>
            <person name="Miller A.N."/>
            <person name="Grigoriev I.V."/>
            <person name="Debuchy R."/>
            <person name="Gladieux P."/>
            <person name="Hiltunen Thoren M."/>
            <person name="Johannesson H."/>
        </authorList>
    </citation>
    <scope>NUCLEOTIDE SEQUENCE</scope>
    <source>
        <strain evidence="2">CBS 232.78</strain>
    </source>
</reference>
<dbReference type="Proteomes" id="UP001285441">
    <property type="component" value="Unassembled WGS sequence"/>
</dbReference>
<feature type="compositionally biased region" description="Polar residues" evidence="1">
    <location>
        <begin position="1"/>
        <end position="20"/>
    </location>
</feature>
<accession>A0AAE0P8C0</accession>
<reference evidence="2" key="2">
    <citation type="submission" date="2023-06" db="EMBL/GenBank/DDBJ databases">
        <authorList>
            <consortium name="Lawrence Berkeley National Laboratory"/>
            <person name="Haridas S."/>
            <person name="Hensen N."/>
            <person name="Bonometti L."/>
            <person name="Westerberg I."/>
            <person name="Brannstrom I.O."/>
            <person name="Guillou S."/>
            <person name="Cros-Aarteil S."/>
            <person name="Calhoun S."/>
            <person name="Kuo A."/>
            <person name="Mondo S."/>
            <person name="Pangilinan J."/>
            <person name="Riley R."/>
            <person name="LaButti K."/>
            <person name="Andreopoulos B."/>
            <person name="Lipzen A."/>
            <person name="Chen C."/>
            <person name="Yanf M."/>
            <person name="Daum C."/>
            <person name="Ng V."/>
            <person name="Clum A."/>
            <person name="Steindorff A."/>
            <person name="Ohm R."/>
            <person name="Martin F."/>
            <person name="Silar P."/>
            <person name="Natvig D."/>
            <person name="Lalanne C."/>
            <person name="Gautier V."/>
            <person name="Ament-velasquez S.L."/>
            <person name="Kruys A."/>
            <person name="Hutchinson M.I."/>
            <person name="Powell A.J."/>
            <person name="Barry K."/>
            <person name="Miller A.N."/>
            <person name="Grigoriev I.V."/>
            <person name="Debuchy R."/>
            <person name="Gladieux P."/>
            <person name="Thoren M.H."/>
            <person name="Johannesson H."/>
        </authorList>
    </citation>
    <scope>NUCLEOTIDE SEQUENCE</scope>
    <source>
        <strain evidence="2">CBS 232.78</strain>
    </source>
</reference>
<name>A0AAE0P8C0_9PEZI</name>
<evidence type="ECO:0000256" key="1">
    <source>
        <dbReference type="SAM" id="MobiDB-lite"/>
    </source>
</evidence>
<dbReference type="EMBL" id="JAULSW010000001">
    <property type="protein sequence ID" value="KAK3394890.1"/>
    <property type="molecule type" value="Genomic_DNA"/>
</dbReference>
<dbReference type="AlphaFoldDB" id="A0AAE0P8C0"/>